<evidence type="ECO:0000259" key="12">
    <source>
        <dbReference type="PROSITE" id="PS50885"/>
    </source>
</evidence>
<evidence type="ECO:0000256" key="9">
    <source>
        <dbReference type="PROSITE-ProRule" id="PRU00284"/>
    </source>
</evidence>
<dbReference type="Pfam" id="PF00672">
    <property type="entry name" value="HAMP"/>
    <property type="match status" value="1"/>
</dbReference>
<dbReference type="GO" id="GO:0007165">
    <property type="term" value="P:signal transduction"/>
    <property type="evidence" value="ECO:0007669"/>
    <property type="project" value="UniProtKB-KW"/>
</dbReference>
<comment type="caution">
    <text evidence="13">The sequence shown here is derived from an EMBL/GenBank/DDBJ whole genome shotgun (WGS) entry which is preliminary data.</text>
</comment>
<evidence type="ECO:0000313" key="13">
    <source>
        <dbReference type="EMBL" id="GCD10016.1"/>
    </source>
</evidence>
<dbReference type="PROSITE" id="PS50885">
    <property type="entry name" value="HAMP"/>
    <property type="match status" value="1"/>
</dbReference>
<comment type="subcellular location">
    <subcellularLocation>
        <location evidence="1">Cell membrane</location>
        <topology evidence="1">Multi-pass membrane protein</topology>
    </subcellularLocation>
</comment>
<dbReference type="SMART" id="SM00283">
    <property type="entry name" value="MA"/>
    <property type="match status" value="1"/>
</dbReference>
<reference evidence="13 14" key="1">
    <citation type="submission" date="2018-11" db="EMBL/GenBank/DDBJ databases">
        <title>Genome sequencing and assembly of Clostridium tagluense strain A121.</title>
        <authorList>
            <person name="Murakami T."/>
            <person name="Segawa T."/>
            <person name="Shcherbakova V.A."/>
            <person name="Mori H."/>
            <person name="Yoshimura Y."/>
        </authorList>
    </citation>
    <scope>NUCLEOTIDE SEQUENCE [LARGE SCALE GENOMIC DNA]</scope>
    <source>
        <strain evidence="13 14">A121</strain>
    </source>
</reference>
<dbReference type="PANTHER" id="PTHR32089">
    <property type="entry name" value="METHYL-ACCEPTING CHEMOTAXIS PROTEIN MCPB"/>
    <property type="match status" value="1"/>
</dbReference>
<dbReference type="PANTHER" id="PTHR32089:SF112">
    <property type="entry name" value="LYSOZYME-LIKE PROTEIN-RELATED"/>
    <property type="match status" value="1"/>
</dbReference>
<dbReference type="AlphaFoldDB" id="A0A401UKE7"/>
<keyword evidence="7 9" id="KW-0807">Transducer</keyword>
<dbReference type="GO" id="GO:0006935">
    <property type="term" value="P:chemotaxis"/>
    <property type="evidence" value="ECO:0007669"/>
    <property type="project" value="UniProtKB-KW"/>
</dbReference>
<comment type="similarity">
    <text evidence="8">Belongs to the methyl-accepting chemotaxis (MCP) protein family.</text>
</comment>
<organism evidence="13 14">
    <name type="scientific">Clostridium tagluense</name>
    <dbReference type="NCBI Taxonomy" id="360422"/>
    <lineage>
        <taxon>Bacteria</taxon>
        <taxon>Bacillati</taxon>
        <taxon>Bacillota</taxon>
        <taxon>Clostridia</taxon>
        <taxon>Eubacteriales</taxon>
        <taxon>Clostridiaceae</taxon>
        <taxon>Clostridium</taxon>
    </lineage>
</organism>
<feature type="domain" description="HAMP" evidence="12">
    <location>
        <begin position="305"/>
        <end position="357"/>
    </location>
</feature>
<dbReference type="PROSITE" id="PS50111">
    <property type="entry name" value="CHEMOTAXIS_TRANSDUC_2"/>
    <property type="match status" value="1"/>
</dbReference>
<evidence type="ECO:0000256" key="2">
    <source>
        <dbReference type="ARBA" id="ARBA00022475"/>
    </source>
</evidence>
<keyword evidence="3" id="KW-0145">Chemotaxis</keyword>
<protein>
    <submittedName>
        <fullName evidence="13">Methyl-accepting chemotaxis protein</fullName>
    </submittedName>
</protein>
<dbReference type="SUPFAM" id="SSF58104">
    <property type="entry name" value="Methyl-accepting chemotaxis protein (MCP) signaling domain"/>
    <property type="match status" value="2"/>
</dbReference>
<keyword evidence="6 10" id="KW-0472">Membrane</keyword>
<keyword evidence="5 10" id="KW-1133">Transmembrane helix</keyword>
<dbReference type="EMBL" id="BHYK01000007">
    <property type="protein sequence ID" value="GCD10016.1"/>
    <property type="molecule type" value="Genomic_DNA"/>
</dbReference>
<dbReference type="Proteomes" id="UP000287872">
    <property type="component" value="Unassembled WGS sequence"/>
</dbReference>
<evidence type="ECO:0000256" key="5">
    <source>
        <dbReference type="ARBA" id="ARBA00022989"/>
    </source>
</evidence>
<dbReference type="RefSeq" id="WP_124999970.1">
    <property type="nucleotide sequence ID" value="NZ_BHYK01000007.1"/>
</dbReference>
<gene>
    <name evidence="13" type="ORF">Ctaglu_16390</name>
</gene>
<feature type="transmembrane region" description="Helical" evidence="10">
    <location>
        <begin position="284"/>
        <end position="302"/>
    </location>
</feature>
<keyword evidence="2" id="KW-1003">Cell membrane</keyword>
<evidence type="ECO:0000256" key="4">
    <source>
        <dbReference type="ARBA" id="ARBA00022692"/>
    </source>
</evidence>
<accession>A0A401UKE7</accession>
<keyword evidence="14" id="KW-1185">Reference proteome</keyword>
<dbReference type="Gene3D" id="6.10.340.10">
    <property type="match status" value="1"/>
</dbReference>
<evidence type="ECO:0000256" key="8">
    <source>
        <dbReference type="ARBA" id="ARBA00029447"/>
    </source>
</evidence>
<dbReference type="Pfam" id="PF00015">
    <property type="entry name" value="MCPsignal"/>
    <property type="match status" value="1"/>
</dbReference>
<evidence type="ECO:0000256" key="1">
    <source>
        <dbReference type="ARBA" id="ARBA00004651"/>
    </source>
</evidence>
<dbReference type="InterPro" id="IPR003660">
    <property type="entry name" value="HAMP_dom"/>
</dbReference>
<dbReference type="PROSITE" id="PS51257">
    <property type="entry name" value="PROKAR_LIPOPROTEIN"/>
    <property type="match status" value="1"/>
</dbReference>
<dbReference type="GO" id="GO:0005886">
    <property type="term" value="C:plasma membrane"/>
    <property type="evidence" value="ECO:0007669"/>
    <property type="project" value="UniProtKB-SubCell"/>
</dbReference>
<dbReference type="SMART" id="SM00304">
    <property type="entry name" value="HAMP"/>
    <property type="match status" value="1"/>
</dbReference>
<feature type="domain" description="Methyl-accepting transducer" evidence="11">
    <location>
        <begin position="376"/>
        <end position="612"/>
    </location>
</feature>
<dbReference type="CDD" id="cd12914">
    <property type="entry name" value="PDC1_DGC_like"/>
    <property type="match status" value="1"/>
</dbReference>
<evidence type="ECO:0000256" key="7">
    <source>
        <dbReference type="ARBA" id="ARBA00023224"/>
    </source>
</evidence>
<evidence type="ECO:0000256" key="6">
    <source>
        <dbReference type="ARBA" id="ARBA00023136"/>
    </source>
</evidence>
<proteinExistence type="inferred from homology"/>
<sequence length="662" mass="72529">MKKSLKTKLGLMFFIFISIPLIASGVFSCIKTSNSMQELTEGSLKQIAERTVESISLAVESVNDYIRALSLDEDFANIALGDDKLHSSGVEYLAKLQKENNDTIENLFITDINAKGVISNDNEDYDFSDRDYVKQALKGSRAQSGVFKSKKSGGTIIAIAYPLMLDNKVVGAIVATIKFEKFYKHVAEIKIGQSGYAYMIDKSGLFVYHPENEKVLKENLVDTNNAELKALVNKMKAGEAGEGYYKYEGKRKFIRFTPVENWVVVVTANYDDYMAPVVAIKKNIIAIALISLFIAMLLSYFFTTKKIIEPIKILQKLMVKAGEGDLTVRAEITTKDEIQTLGECFNLMIKDQSDIISSVRSGAKELAAASEEISASTEEITSSTEQIAENIQNVAFNAENQNNSIIETSEVLVQLSSLVQIAENKALIAKNNSQDTVSAAKQGRTKVKETVEAIENINKTSMETEVILKVLNELSKQVSGIINTINDISSQTNLLALNAAIEAARAGEHGKGFTVVADEVRKLSEQTNTRANEISSLINEMVVQIDRAVDSMHFGKEAVEHGAFVAKETDETFVSIINAIEQISKDINKIADIKKDEVASSEQIVKLIDSVATITEITATSSEEVAASAQEQISVIENLASSSEQTSAMANNLNSLVAKFMI</sequence>
<evidence type="ECO:0000256" key="10">
    <source>
        <dbReference type="SAM" id="Phobius"/>
    </source>
</evidence>
<dbReference type="OrthoDB" id="243053at2"/>
<dbReference type="InterPro" id="IPR004089">
    <property type="entry name" value="MCPsignal_dom"/>
</dbReference>
<dbReference type="Gene3D" id="1.10.287.950">
    <property type="entry name" value="Methyl-accepting chemotaxis protein"/>
    <property type="match status" value="1"/>
</dbReference>
<dbReference type="Pfam" id="PF02743">
    <property type="entry name" value="dCache_1"/>
    <property type="match status" value="1"/>
</dbReference>
<dbReference type="InterPro" id="IPR033479">
    <property type="entry name" value="dCache_1"/>
</dbReference>
<evidence type="ECO:0000256" key="3">
    <source>
        <dbReference type="ARBA" id="ARBA00022500"/>
    </source>
</evidence>
<keyword evidence="4 10" id="KW-0812">Transmembrane</keyword>
<evidence type="ECO:0000313" key="14">
    <source>
        <dbReference type="Proteomes" id="UP000287872"/>
    </source>
</evidence>
<dbReference type="CDD" id="cd06225">
    <property type="entry name" value="HAMP"/>
    <property type="match status" value="1"/>
</dbReference>
<dbReference type="Gene3D" id="3.30.450.20">
    <property type="entry name" value="PAS domain"/>
    <property type="match status" value="1"/>
</dbReference>
<dbReference type="CDD" id="cd12912">
    <property type="entry name" value="PDC2_MCP_like"/>
    <property type="match status" value="1"/>
</dbReference>
<dbReference type="CDD" id="cd11386">
    <property type="entry name" value="MCP_signal"/>
    <property type="match status" value="1"/>
</dbReference>
<name>A0A401UKE7_9CLOT</name>
<evidence type="ECO:0000259" key="11">
    <source>
        <dbReference type="PROSITE" id="PS50111"/>
    </source>
</evidence>